<organism evidence="12 13">
    <name type="scientific">Cytospora schulzeri</name>
    <dbReference type="NCBI Taxonomy" id="448051"/>
    <lineage>
        <taxon>Eukaryota</taxon>
        <taxon>Fungi</taxon>
        <taxon>Dikarya</taxon>
        <taxon>Ascomycota</taxon>
        <taxon>Pezizomycotina</taxon>
        <taxon>Sordariomycetes</taxon>
        <taxon>Sordariomycetidae</taxon>
        <taxon>Diaporthales</taxon>
        <taxon>Cytosporaceae</taxon>
        <taxon>Cytospora</taxon>
    </lineage>
</organism>
<evidence type="ECO:0000256" key="9">
    <source>
        <dbReference type="PIRSR" id="PIRSR001529-2"/>
    </source>
</evidence>
<dbReference type="InterPro" id="IPR006195">
    <property type="entry name" value="aa-tRNA-synth_II"/>
</dbReference>
<proteinExistence type="predicted"/>
<keyword evidence="13" id="KW-1185">Reference proteome</keyword>
<dbReference type="InterPro" id="IPR015866">
    <property type="entry name" value="Ser-tRNA-synth_1_N"/>
</dbReference>
<dbReference type="FunFam" id="3.30.930.10:FF:000069">
    <property type="entry name" value="Seryl-tRNA synthetase"/>
    <property type="match status" value="1"/>
</dbReference>
<feature type="domain" description="Aminoacyl-transfer RNA synthetases class-II family profile" evidence="11">
    <location>
        <begin position="223"/>
        <end position="509"/>
    </location>
</feature>
<protein>
    <recommendedName>
        <fullName evidence="1">serine--tRNA ligase</fullName>
        <ecNumber evidence="1">6.1.1.11</ecNumber>
    </recommendedName>
    <alternativeName>
        <fullName evidence="6">Seryl-tRNA synthetase</fullName>
    </alternativeName>
    <alternativeName>
        <fullName evidence="7">Seryl-tRNA(Ser) synthetase</fullName>
    </alternativeName>
</protein>
<keyword evidence="2" id="KW-0436">Ligase</keyword>
<feature type="region of interest" description="Disordered" evidence="10">
    <location>
        <begin position="84"/>
        <end position="112"/>
    </location>
</feature>
<feature type="binding site" evidence="8">
    <location>
        <position position="323"/>
    </location>
    <ligand>
        <name>L-serine</name>
        <dbReference type="ChEBI" id="CHEBI:33384"/>
    </ligand>
</feature>
<dbReference type="PANTHER" id="PTHR11778">
    <property type="entry name" value="SERYL-TRNA SYNTHETASE"/>
    <property type="match status" value="1"/>
</dbReference>
<feature type="binding site" evidence="9">
    <location>
        <begin position="339"/>
        <end position="342"/>
    </location>
    <ligand>
        <name>ATP</name>
        <dbReference type="ChEBI" id="CHEBI:30616"/>
    </ligand>
</feature>
<evidence type="ECO:0000313" key="13">
    <source>
        <dbReference type="Proteomes" id="UP000283895"/>
    </source>
</evidence>
<evidence type="ECO:0000256" key="8">
    <source>
        <dbReference type="PIRSR" id="PIRSR001529-1"/>
    </source>
</evidence>
<dbReference type="UniPathway" id="UPA00906">
    <property type="reaction ID" value="UER00895"/>
</dbReference>
<dbReference type="PRINTS" id="PR00981">
    <property type="entry name" value="TRNASYNTHSER"/>
</dbReference>
<evidence type="ECO:0000256" key="1">
    <source>
        <dbReference type="ARBA" id="ARBA00012840"/>
    </source>
</evidence>
<feature type="binding site" evidence="8">
    <location>
        <position position="292"/>
    </location>
    <ligand>
        <name>L-serine</name>
        <dbReference type="ChEBI" id="CHEBI:33384"/>
    </ligand>
</feature>
<evidence type="ECO:0000256" key="7">
    <source>
        <dbReference type="ARBA" id="ARBA00034892"/>
    </source>
</evidence>
<feature type="binding site" evidence="8">
    <location>
        <position position="346"/>
    </location>
    <ligand>
        <name>L-serine</name>
        <dbReference type="ChEBI" id="CHEBI:33384"/>
    </ligand>
</feature>
<evidence type="ECO:0000256" key="4">
    <source>
        <dbReference type="ARBA" id="ARBA00022840"/>
    </source>
</evidence>
<dbReference type="EMBL" id="LKEA01000073">
    <property type="protein sequence ID" value="ROV89082.1"/>
    <property type="molecule type" value="Genomic_DNA"/>
</dbReference>
<sequence length="524" mass="57818">MLLDTQTPPFHASSRLRSDQTLAAGRPTVAPKPNIDVKHIRQNPALYEQTCLERNYKSQSAHPARITSLHEQWQARQREGRHLRERSNLLRRQLANPASVRGDEDTSGGQEVHARARENLLEEARQLKQQLAAIEQDESRLQDEIQALALALPNLTSPATPRGDHPAVLSYINDHPEPHPQSSDRVWRSHVHVGSELGLLDFAGAATASGWGWYYLVGEGAQLEQALVGYALETARRYGWVQVSPPSMVYSHIAAACGFMPRDQNGETQVYAVAQGASDRERGRPELCLAGTAEIPLAGMRAGTNLDESELPCRRVAVSRCYRAEAGARGADTKGLYRVHEFTKVELFAWSRPDDVAATELFDEMLDMQTEILGSLGLHCRVLEMPSTDLGASATRKNDIEAWFPSRARRDNPAAAAAAAAAAAEKSGAAEREQVQEEVEGWGEVTSASICTDYQTRRLATRVRLGGSLTYPWTVNGTALAVPRVLAALLENGWDEETKTVAIPEVLRPWMDGRDKIGPKHRVW</sequence>
<evidence type="ECO:0000256" key="5">
    <source>
        <dbReference type="ARBA" id="ARBA00023146"/>
    </source>
</evidence>
<comment type="caution">
    <text evidence="12">The sequence shown here is derived from an EMBL/GenBank/DDBJ whole genome shotgun (WGS) entry which is preliminary data.</text>
</comment>
<keyword evidence="5" id="KW-0030">Aminoacyl-tRNA synthetase</keyword>
<dbReference type="InterPro" id="IPR045864">
    <property type="entry name" value="aa-tRNA-synth_II/BPL/LPL"/>
</dbReference>
<dbReference type="InterPro" id="IPR010978">
    <property type="entry name" value="tRNA-bd_arm"/>
</dbReference>
<keyword evidence="3" id="KW-0547">Nucleotide-binding</keyword>
<feature type="binding site" evidence="8">
    <location>
        <position position="476"/>
    </location>
    <ligand>
        <name>L-serine</name>
        <dbReference type="ChEBI" id="CHEBI:33384"/>
    </ligand>
</feature>
<feature type="binding site" evidence="9">
    <location>
        <begin position="444"/>
        <end position="447"/>
    </location>
    <ligand>
        <name>ATP</name>
        <dbReference type="ChEBI" id="CHEBI:30616"/>
    </ligand>
</feature>
<name>A0A423VDP5_9PEZI</name>
<evidence type="ECO:0000256" key="6">
    <source>
        <dbReference type="ARBA" id="ARBA00031113"/>
    </source>
</evidence>
<dbReference type="InterPro" id="IPR002317">
    <property type="entry name" value="Ser-tRNA-ligase_type_1"/>
</dbReference>
<dbReference type="GO" id="GO:0006434">
    <property type="term" value="P:seryl-tRNA aminoacylation"/>
    <property type="evidence" value="ECO:0007669"/>
    <property type="project" value="InterPro"/>
</dbReference>
<dbReference type="PIRSF" id="PIRSF001529">
    <property type="entry name" value="Ser-tRNA-synth_IIa"/>
    <property type="match status" value="1"/>
</dbReference>
<evidence type="ECO:0000259" key="11">
    <source>
        <dbReference type="PROSITE" id="PS50862"/>
    </source>
</evidence>
<feature type="binding site" evidence="9">
    <location>
        <begin position="323"/>
        <end position="325"/>
    </location>
    <ligand>
        <name>ATP</name>
        <dbReference type="ChEBI" id="CHEBI:30616"/>
    </ligand>
</feature>
<dbReference type="EC" id="6.1.1.11" evidence="1"/>
<dbReference type="Gene3D" id="1.10.287.40">
    <property type="entry name" value="Serine-tRNA synthetase, tRNA binding domain"/>
    <property type="match status" value="1"/>
</dbReference>
<dbReference type="GO" id="GO:0004828">
    <property type="term" value="F:serine-tRNA ligase activity"/>
    <property type="evidence" value="ECO:0007669"/>
    <property type="project" value="UniProtKB-EC"/>
</dbReference>
<dbReference type="SUPFAM" id="SSF55681">
    <property type="entry name" value="Class II aaRS and biotin synthetases"/>
    <property type="match status" value="1"/>
</dbReference>
<gene>
    <name evidence="12" type="ORF">VMCG_09852</name>
</gene>
<dbReference type="OrthoDB" id="10264585at2759"/>
<dbReference type="STRING" id="356882.A0A423VDP5"/>
<evidence type="ECO:0000256" key="10">
    <source>
        <dbReference type="SAM" id="MobiDB-lite"/>
    </source>
</evidence>
<feature type="site" description="Important for serine binding" evidence="8">
    <location>
        <position position="478"/>
    </location>
</feature>
<dbReference type="Gene3D" id="3.30.930.10">
    <property type="entry name" value="Bira Bifunctional Protein, Domain 2"/>
    <property type="match status" value="1"/>
</dbReference>
<keyword evidence="4 9" id="KW-0067">ATP-binding</keyword>
<evidence type="ECO:0000256" key="3">
    <source>
        <dbReference type="ARBA" id="ARBA00022741"/>
    </source>
</evidence>
<dbReference type="InterPro" id="IPR042103">
    <property type="entry name" value="SerRS_1_N_sf"/>
</dbReference>
<dbReference type="AlphaFoldDB" id="A0A423VDP5"/>
<dbReference type="InterPro" id="IPR002314">
    <property type="entry name" value="aa-tRNA-synt_IIb"/>
</dbReference>
<reference evidence="12 13" key="1">
    <citation type="submission" date="2015-09" db="EMBL/GenBank/DDBJ databases">
        <title>Host preference determinants of Valsa canker pathogens revealed by comparative genomics.</title>
        <authorList>
            <person name="Yin Z."/>
            <person name="Huang L."/>
        </authorList>
    </citation>
    <scope>NUCLEOTIDE SEQUENCE [LARGE SCALE GENOMIC DNA]</scope>
    <source>
        <strain evidence="12 13">03-1</strain>
    </source>
</reference>
<evidence type="ECO:0000256" key="2">
    <source>
        <dbReference type="ARBA" id="ARBA00022598"/>
    </source>
</evidence>
<dbReference type="SUPFAM" id="SSF46589">
    <property type="entry name" value="tRNA-binding arm"/>
    <property type="match status" value="1"/>
</dbReference>
<dbReference type="Pfam" id="PF00587">
    <property type="entry name" value="tRNA-synt_2b"/>
    <property type="match status" value="1"/>
</dbReference>
<evidence type="ECO:0000313" key="12">
    <source>
        <dbReference type="EMBL" id="ROV89082.1"/>
    </source>
</evidence>
<dbReference type="GO" id="GO:0005524">
    <property type="term" value="F:ATP binding"/>
    <property type="evidence" value="ECO:0007669"/>
    <property type="project" value="UniProtKB-KW"/>
</dbReference>
<accession>A0A423VDP5</accession>
<dbReference type="Proteomes" id="UP000283895">
    <property type="component" value="Unassembled WGS sequence"/>
</dbReference>
<dbReference type="PROSITE" id="PS50862">
    <property type="entry name" value="AA_TRNA_LIGASE_II"/>
    <property type="match status" value="1"/>
</dbReference>
<dbReference type="Pfam" id="PF02403">
    <property type="entry name" value="Seryl_tRNA_N"/>
    <property type="match status" value="1"/>
</dbReference>